<dbReference type="Proteomes" id="UP000001072">
    <property type="component" value="Unassembled WGS sequence"/>
</dbReference>
<dbReference type="eggNOG" id="ENOG502RXM4">
    <property type="taxonomic scope" value="Eukaryota"/>
</dbReference>
<sequence length="371" mass="40279">MPLGNRRATLTVASKEISTAVESCNKCHYVYLGYVQINGNRPKLGMRHVEDGGSALVEFGGNSIGQTIDSVRAYEPRGWCVLHGREGTTDVDNPSCVSMTIRNNQIGPSGNSPSFSTEPRGLGLTKDYTSGQWADGISLACTQSHVYGNNITDATDGGIVLFGAPGSHIYNNRIVAQSRVLMGGINMVDFDPYKGNFTGVVVENNTLHTDGSMIKVGIAMGTMVWWSKNSTSRRPYNGVVQDNYFTSSNDGYFGYGIAVAGYNSTVIQRNTFSPEVKFDGVITPKCIPRHTPPNPRNLTYDPTTTHDVTIQATSSTDSLCHVICIGPLGSEGGTRFEIFISYPSGANLFLRFRVDPKTSESFICQETLVYT</sequence>
<dbReference type="Pfam" id="PF13229">
    <property type="entry name" value="Beta_helix"/>
    <property type="match status" value="1"/>
</dbReference>
<dbReference type="InParanoid" id="F4R7G1"/>
<dbReference type="AlphaFoldDB" id="F4R7G1"/>
<organism evidence="3">
    <name type="scientific">Melampsora larici-populina (strain 98AG31 / pathotype 3-4-7)</name>
    <name type="common">Poplar leaf rust fungus</name>
    <dbReference type="NCBI Taxonomy" id="747676"/>
    <lineage>
        <taxon>Eukaryota</taxon>
        <taxon>Fungi</taxon>
        <taxon>Dikarya</taxon>
        <taxon>Basidiomycota</taxon>
        <taxon>Pucciniomycotina</taxon>
        <taxon>Pucciniomycetes</taxon>
        <taxon>Pucciniales</taxon>
        <taxon>Melampsoraceae</taxon>
        <taxon>Melampsora</taxon>
    </lineage>
</organism>
<dbReference type="Gene3D" id="2.160.20.10">
    <property type="entry name" value="Single-stranded right-handed beta-helix, Pectin lyase-like"/>
    <property type="match status" value="1"/>
</dbReference>
<dbReference type="InterPro" id="IPR039448">
    <property type="entry name" value="Beta_helix"/>
</dbReference>
<evidence type="ECO:0000313" key="2">
    <source>
        <dbReference type="EMBL" id="EGG11310.1"/>
    </source>
</evidence>
<dbReference type="RefSeq" id="XP_007404945.1">
    <property type="nucleotide sequence ID" value="XM_007404883.1"/>
</dbReference>
<dbReference type="STRING" id="747676.F4R7G1"/>
<dbReference type="KEGG" id="mlr:MELLADRAFT_102180"/>
<dbReference type="EMBL" id="GL883092">
    <property type="protein sequence ID" value="EGG11310.1"/>
    <property type="molecule type" value="Genomic_DNA"/>
</dbReference>
<feature type="domain" description="Right handed beta helix" evidence="1">
    <location>
        <begin position="134"/>
        <end position="272"/>
    </location>
</feature>
<gene>
    <name evidence="2" type="ORF">MELLADRAFT_102180</name>
</gene>
<dbReference type="GeneID" id="18921590"/>
<proteinExistence type="predicted"/>
<evidence type="ECO:0000313" key="3">
    <source>
        <dbReference type="Proteomes" id="UP000001072"/>
    </source>
</evidence>
<dbReference type="OrthoDB" id="2587928at2759"/>
<dbReference type="InterPro" id="IPR006626">
    <property type="entry name" value="PbH1"/>
</dbReference>
<accession>F4R7G1</accession>
<name>F4R7G1_MELLP</name>
<evidence type="ECO:0000259" key="1">
    <source>
        <dbReference type="Pfam" id="PF13229"/>
    </source>
</evidence>
<keyword evidence="3" id="KW-1185">Reference proteome</keyword>
<dbReference type="HOGENOM" id="CLU_037535_0_0_1"/>
<protein>
    <recommendedName>
        <fullName evidence="1">Right handed beta helix domain-containing protein</fullName>
    </recommendedName>
</protein>
<reference evidence="3" key="1">
    <citation type="journal article" date="2011" name="Proc. Natl. Acad. Sci. U.S.A.">
        <title>Obligate biotrophy features unraveled by the genomic analysis of rust fungi.</title>
        <authorList>
            <person name="Duplessis S."/>
            <person name="Cuomo C.A."/>
            <person name="Lin Y.-C."/>
            <person name="Aerts A."/>
            <person name="Tisserant E."/>
            <person name="Veneault-Fourrey C."/>
            <person name="Joly D.L."/>
            <person name="Hacquard S."/>
            <person name="Amselem J."/>
            <person name="Cantarel B.L."/>
            <person name="Chiu R."/>
            <person name="Coutinho P.M."/>
            <person name="Feau N."/>
            <person name="Field M."/>
            <person name="Frey P."/>
            <person name="Gelhaye E."/>
            <person name="Goldberg J."/>
            <person name="Grabherr M.G."/>
            <person name="Kodira C.D."/>
            <person name="Kohler A."/>
            <person name="Kuees U."/>
            <person name="Lindquist E.A."/>
            <person name="Lucas S.M."/>
            <person name="Mago R."/>
            <person name="Mauceli E."/>
            <person name="Morin E."/>
            <person name="Murat C."/>
            <person name="Pangilinan J.L."/>
            <person name="Park R."/>
            <person name="Pearson M."/>
            <person name="Quesneville H."/>
            <person name="Rouhier N."/>
            <person name="Sakthikumar S."/>
            <person name="Salamov A.A."/>
            <person name="Schmutz J."/>
            <person name="Selles B."/>
            <person name="Shapiro H."/>
            <person name="Tanguay P."/>
            <person name="Tuskan G.A."/>
            <person name="Henrissat B."/>
            <person name="Van de Peer Y."/>
            <person name="Rouze P."/>
            <person name="Ellis J.G."/>
            <person name="Dodds P.N."/>
            <person name="Schein J.E."/>
            <person name="Zhong S."/>
            <person name="Hamelin R.C."/>
            <person name="Grigoriev I.V."/>
            <person name="Szabo L.J."/>
            <person name="Martin F."/>
        </authorList>
    </citation>
    <scope>NUCLEOTIDE SEQUENCE [LARGE SCALE GENOMIC DNA]</scope>
    <source>
        <strain evidence="3">98AG31 / pathotype 3-4-7</strain>
    </source>
</reference>
<dbReference type="VEuPathDB" id="FungiDB:MELLADRAFT_102180"/>
<dbReference type="SUPFAM" id="SSF51126">
    <property type="entry name" value="Pectin lyase-like"/>
    <property type="match status" value="1"/>
</dbReference>
<dbReference type="InterPro" id="IPR012334">
    <property type="entry name" value="Pectin_lyas_fold"/>
</dbReference>
<dbReference type="InterPro" id="IPR011050">
    <property type="entry name" value="Pectin_lyase_fold/virulence"/>
</dbReference>
<dbReference type="SMART" id="SM00710">
    <property type="entry name" value="PbH1"/>
    <property type="match status" value="4"/>
</dbReference>